<protein>
    <submittedName>
        <fullName evidence="1">Uncharacterized protein</fullName>
    </submittedName>
</protein>
<evidence type="ECO:0000313" key="1">
    <source>
        <dbReference type="EMBL" id="JAE04034.1"/>
    </source>
</evidence>
<sequence>MRRPAGWEPWAVP</sequence>
<dbReference type="EMBL" id="GBRH01193862">
    <property type="protein sequence ID" value="JAE04034.1"/>
    <property type="molecule type" value="Transcribed_RNA"/>
</dbReference>
<reference evidence="1" key="2">
    <citation type="journal article" date="2015" name="Data Brief">
        <title>Shoot transcriptome of the giant reed, Arundo donax.</title>
        <authorList>
            <person name="Barrero R.A."/>
            <person name="Guerrero F.D."/>
            <person name="Moolhuijzen P."/>
            <person name="Goolsby J.A."/>
            <person name="Tidwell J."/>
            <person name="Bellgard S.E."/>
            <person name="Bellgard M.I."/>
        </authorList>
    </citation>
    <scope>NUCLEOTIDE SEQUENCE</scope>
    <source>
        <tissue evidence="1">Shoot tissue taken approximately 20 cm above the soil surface</tissue>
    </source>
</reference>
<organism evidence="1">
    <name type="scientific">Arundo donax</name>
    <name type="common">Giant reed</name>
    <name type="synonym">Donax arundinaceus</name>
    <dbReference type="NCBI Taxonomy" id="35708"/>
    <lineage>
        <taxon>Eukaryota</taxon>
        <taxon>Viridiplantae</taxon>
        <taxon>Streptophyta</taxon>
        <taxon>Embryophyta</taxon>
        <taxon>Tracheophyta</taxon>
        <taxon>Spermatophyta</taxon>
        <taxon>Magnoliopsida</taxon>
        <taxon>Liliopsida</taxon>
        <taxon>Poales</taxon>
        <taxon>Poaceae</taxon>
        <taxon>PACMAD clade</taxon>
        <taxon>Arundinoideae</taxon>
        <taxon>Arundineae</taxon>
        <taxon>Arundo</taxon>
    </lineage>
</organism>
<name>A0A0A9EYH8_ARUDO</name>
<proteinExistence type="predicted"/>
<accession>A0A0A9EYH8</accession>
<reference evidence="1" key="1">
    <citation type="submission" date="2014-09" db="EMBL/GenBank/DDBJ databases">
        <authorList>
            <person name="Magalhaes I.L.F."/>
            <person name="Oliveira U."/>
            <person name="Santos F.R."/>
            <person name="Vidigal T.H.D.A."/>
            <person name="Brescovit A.D."/>
            <person name="Santos A.J."/>
        </authorList>
    </citation>
    <scope>NUCLEOTIDE SEQUENCE</scope>
    <source>
        <tissue evidence="1">Shoot tissue taken approximately 20 cm above the soil surface</tissue>
    </source>
</reference>